<evidence type="ECO:0000256" key="4">
    <source>
        <dbReference type="ARBA" id="ARBA00023157"/>
    </source>
</evidence>
<evidence type="ECO:0000256" key="3">
    <source>
        <dbReference type="ARBA" id="ARBA00022968"/>
    </source>
</evidence>
<keyword evidence="6" id="KW-0812">Transmembrane</keyword>
<keyword evidence="6" id="KW-0472">Membrane</keyword>
<dbReference type="InterPro" id="IPR050553">
    <property type="entry name" value="Thioredoxin_ResA/DsbE_sf"/>
</dbReference>
<accession>A0ABV8JDT1</accession>
<protein>
    <submittedName>
        <fullName evidence="8">Thiol-disulfide oxidoreductase ResA</fullName>
    </submittedName>
</protein>
<dbReference type="NCBIfam" id="NF002854">
    <property type="entry name" value="PRK03147.1"/>
    <property type="match status" value="1"/>
</dbReference>
<dbReference type="PANTHER" id="PTHR42852">
    <property type="entry name" value="THIOL:DISULFIDE INTERCHANGE PROTEIN DSBE"/>
    <property type="match status" value="1"/>
</dbReference>
<dbReference type="Proteomes" id="UP001595843">
    <property type="component" value="Unassembled WGS sequence"/>
</dbReference>
<evidence type="ECO:0000259" key="7">
    <source>
        <dbReference type="PROSITE" id="PS51352"/>
    </source>
</evidence>
<dbReference type="Gene3D" id="3.40.30.10">
    <property type="entry name" value="Glutaredoxin"/>
    <property type="match status" value="1"/>
</dbReference>
<comment type="caution">
    <text evidence="8">The sequence shown here is derived from an EMBL/GenBank/DDBJ whole genome shotgun (WGS) entry which is preliminary data.</text>
</comment>
<sequence length="176" mass="20140">MEKKTRYWVRRTLMLTMVVLIGAALYQAFYEEKELGPEVGEQAPDFALKTLEGEELKLSDLRGKTVLVNFWATWCKPCRKEMPAIQNVSDKYKEKGFQVVGVNIAETKVSVSGFARQLELDFPILLDSDRRVTKLYRVGPIPFSVFIDKNGKVIRKVNGQMDEGQLEGYTREALSR</sequence>
<dbReference type="RefSeq" id="WP_380703619.1">
    <property type="nucleotide sequence ID" value="NZ_JBHSAP010000009.1"/>
</dbReference>
<keyword evidence="2" id="KW-0201">Cytochrome c-type biogenesis</keyword>
<dbReference type="InterPro" id="IPR036249">
    <property type="entry name" value="Thioredoxin-like_sf"/>
</dbReference>
<reference evidence="9" key="1">
    <citation type="journal article" date="2019" name="Int. J. Syst. Evol. Microbiol.">
        <title>The Global Catalogue of Microorganisms (GCM) 10K type strain sequencing project: providing services to taxonomists for standard genome sequencing and annotation.</title>
        <authorList>
            <consortium name="The Broad Institute Genomics Platform"/>
            <consortium name="The Broad Institute Genome Sequencing Center for Infectious Disease"/>
            <person name="Wu L."/>
            <person name="Ma J."/>
        </authorList>
    </citation>
    <scope>NUCLEOTIDE SEQUENCE [LARGE SCALE GENOMIC DNA]</scope>
    <source>
        <strain evidence="9">IBRC-M 10813</strain>
    </source>
</reference>
<keyword evidence="4" id="KW-1015">Disulfide bond</keyword>
<feature type="domain" description="Thioredoxin" evidence="7">
    <location>
        <begin position="37"/>
        <end position="175"/>
    </location>
</feature>
<dbReference type="PROSITE" id="PS51352">
    <property type="entry name" value="THIOREDOXIN_2"/>
    <property type="match status" value="1"/>
</dbReference>
<evidence type="ECO:0000313" key="9">
    <source>
        <dbReference type="Proteomes" id="UP001595843"/>
    </source>
</evidence>
<organism evidence="8 9">
    <name type="scientific">Salinithrix halophila</name>
    <dbReference type="NCBI Taxonomy" id="1485204"/>
    <lineage>
        <taxon>Bacteria</taxon>
        <taxon>Bacillati</taxon>
        <taxon>Bacillota</taxon>
        <taxon>Bacilli</taxon>
        <taxon>Bacillales</taxon>
        <taxon>Thermoactinomycetaceae</taxon>
        <taxon>Salinithrix</taxon>
    </lineage>
</organism>
<keyword evidence="5" id="KW-0676">Redox-active center</keyword>
<name>A0ABV8JDT1_9BACL</name>
<evidence type="ECO:0000256" key="6">
    <source>
        <dbReference type="SAM" id="Phobius"/>
    </source>
</evidence>
<dbReference type="CDD" id="cd02966">
    <property type="entry name" value="TlpA_like_family"/>
    <property type="match status" value="1"/>
</dbReference>
<dbReference type="Pfam" id="PF00578">
    <property type="entry name" value="AhpC-TSA"/>
    <property type="match status" value="1"/>
</dbReference>
<evidence type="ECO:0000313" key="8">
    <source>
        <dbReference type="EMBL" id="MFC4076563.1"/>
    </source>
</evidence>
<evidence type="ECO:0000256" key="1">
    <source>
        <dbReference type="ARBA" id="ARBA00004196"/>
    </source>
</evidence>
<feature type="transmembrane region" description="Helical" evidence="6">
    <location>
        <begin position="12"/>
        <end position="30"/>
    </location>
</feature>
<keyword evidence="9" id="KW-1185">Reference proteome</keyword>
<dbReference type="InterPro" id="IPR000866">
    <property type="entry name" value="AhpC/TSA"/>
</dbReference>
<dbReference type="EMBL" id="JBHSAP010000009">
    <property type="protein sequence ID" value="MFC4076563.1"/>
    <property type="molecule type" value="Genomic_DNA"/>
</dbReference>
<gene>
    <name evidence="8" type="primary">resA</name>
    <name evidence="8" type="ORF">ACFOUO_07025</name>
</gene>
<evidence type="ECO:0000256" key="5">
    <source>
        <dbReference type="ARBA" id="ARBA00023284"/>
    </source>
</evidence>
<keyword evidence="3" id="KW-0735">Signal-anchor</keyword>
<dbReference type="SUPFAM" id="SSF52833">
    <property type="entry name" value="Thioredoxin-like"/>
    <property type="match status" value="1"/>
</dbReference>
<evidence type="ECO:0000256" key="2">
    <source>
        <dbReference type="ARBA" id="ARBA00022748"/>
    </source>
</evidence>
<keyword evidence="6" id="KW-1133">Transmembrane helix</keyword>
<proteinExistence type="predicted"/>
<comment type="subcellular location">
    <subcellularLocation>
        <location evidence="1">Cell envelope</location>
    </subcellularLocation>
</comment>
<dbReference type="PANTHER" id="PTHR42852:SF6">
    <property type="entry name" value="THIOL:DISULFIDE INTERCHANGE PROTEIN DSBE"/>
    <property type="match status" value="1"/>
</dbReference>
<dbReference type="InterPro" id="IPR013766">
    <property type="entry name" value="Thioredoxin_domain"/>
</dbReference>